<feature type="region of interest" description="Disordered" evidence="1">
    <location>
        <begin position="290"/>
        <end position="319"/>
    </location>
</feature>
<dbReference type="Proteomes" id="UP000663846">
    <property type="component" value="Unassembled WGS sequence"/>
</dbReference>
<sequence length="346" mass="38471">MHSSGSNFNLTSVPCRETPVYTGPLKHNMGEHIKYECRSSLYIQSGTSISSIYYGRFIAYEYSMEVTEEISKTNSLDTGYSLHQVAKDYAPAFWLQSYWSPSRSESAANMSQNTDPASYLAPLIQPEFGSYTAHIRTRSNSNILNRATGLIYGPLHLRTSEHTSQAHLTLGKRPYELCEVTEDYRTTSAFDILASIGGLLALLQGVHILIFGRPLFWGMFGAKLIAPFGLAGNLATNAFRKRLQERYHIPAQTRGQAEPGSDPNGPQPDVKIDMTQFLLDFVVDMGPASVPTSTRGMHGDESSDTDAEENDNKSIRRLGDLEGVEVTELEWRNTTRDIIGIAEIEE</sequence>
<evidence type="ECO:0008006" key="5">
    <source>
        <dbReference type="Google" id="ProtNLM"/>
    </source>
</evidence>
<keyword evidence="2" id="KW-0812">Transmembrane</keyword>
<dbReference type="AlphaFoldDB" id="A0A8H3C0Q1"/>
<organism evidence="3 4">
    <name type="scientific">Rhizoctonia solani</name>
    <dbReference type="NCBI Taxonomy" id="456999"/>
    <lineage>
        <taxon>Eukaryota</taxon>
        <taxon>Fungi</taxon>
        <taxon>Dikarya</taxon>
        <taxon>Basidiomycota</taxon>
        <taxon>Agaricomycotina</taxon>
        <taxon>Agaricomycetes</taxon>
        <taxon>Cantharellales</taxon>
        <taxon>Ceratobasidiaceae</taxon>
        <taxon>Rhizoctonia</taxon>
    </lineage>
</organism>
<protein>
    <recommendedName>
        <fullName evidence="5">Deuterolysin metalloprotease (M35) family containing protein</fullName>
    </recommendedName>
</protein>
<evidence type="ECO:0000256" key="1">
    <source>
        <dbReference type="SAM" id="MobiDB-lite"/>
    </source>
</evidence>
<feature type="transmembrane region" description="Helical" evidence="2">
    <location>
        <begin position="216"/>
        <end position="236"/>
    </location>
</feature>
<keyword evidence="2" id="KW-0472">Membrane</keyword>
<comment type="caution">
    <text evidence="3">The sequence shown here is derived from an EMBL/GenBank/DDBJ whole genome shotgun (WGS) entry which is preliminary data.</text>
</comment>
<dbReference type="EMBL" id="CAJMWS010000979">
    <property type="protein sequence ID" value="CAE6470412.1"/>
    <property type="molecule type" value="Genomic_DNA"/>
</dbReference>
<keyword evidence="2" id="KW-1133">Transmembrane helix</keyword>
<reference evidence="3" key="1">
    <citation type="submission" date="2021-01" db="EMBL/GenBank/DDBJ databases">
        <authorList>
            <person name="Kaushik A."/>
        </authorList>
    </citation>
    <scope>NUCLEOTIDE SEQUENCE</scope>
    <source>
        <strain evidence="3">AG1-1C</strain>
    </source>
</reference>
<name>A0A8H3C0Q1_9AGAM</name>
<evidence type="ECO:0000313" key="4">
    <source>
        <dbReference type="Proteomes" id="UP000663846"/>
    </source>
</evidence>
<feature type="compositionally biased region" description="Basic and acidic residues" evidence="1">
    <location>
        <begin position="310"/>
        <end position="319"/>
    </location>
</feature>
<feature type="transmembrane region" description="Helical" evidence="2">
    <location>
        <begin position="192"/>
        <end position="210"/>
    </location>
</feature>
<gene>
    <name evidence="3" type="ORF">RDB_LOCUS174774</name>
</gene>
<proteinExistence type="predicted"/>
<accession>A0A8H3C0Q1</accession>
<evidence type="ECO:0000313" key="3">
    <source>
        <dbReference type="EMBL" id="CAE6470412.1"/>
    </source>
</evidence>
<dbReference type="OrthoDB" id="10266508at2759"/>
<evidence type="ECO:0000256" key="2">
    <source>
        <dbReference type="SAM" id="Phobius"/>
    </source>
</evidence>